<keyword evidence="1" id="KW-0732">Signal</keyword>
<protein>
    <submittedName>
        <fullName evidence="3">Cell wall hydrolase</fullName>
    </submittedName>
</protein>
<dbReference type="InterPro" id="IPR042047">
    <property type="entry name" value="SleB_dom1"/>
</dbReference>
<keyword evidence="4" id="KW-1185">Reference proteome</keyword>
<proteinExistence type="predicted"/>
<dbReference type="Gene3D" id="1.10.10.2520">
    <property type="entry name" value="Cell wall hydrolase SleB, domain 1"/>
    <property type="match status" value="1"/>
</dbReference>
<sequence length="229" mass="24305">MRRKVKSASVFSLVATLGVTLLGTDGSSAMAEATVAMPEAAAATTLETLAATDSNSVKSANAGSTKTFISQPVVQPLPVVEPAVAGTPRAGASLAELVADEPVPGKLDEQLRCLAGAIYFESKGEPLAGQLAVGRVIVARAESGRFPSSYCGVVYQRSQFSFVRGGKMPSINTSSNAWQKAKKLAMIAHEGAWESAAEGALFFHARYVSPRWKNRMTRLAQIDNHIFYR</sequence>
<dbReference type="Proteomes" id="UP000283003">
    <property type="component" value="Unassembled WGS sequence"/>
</dbReference>
<feature type="chain" id="PRO_5019314309" evidence="1">
    <location>
        <begin position="32"/>
        <end position="229"/>
    </location>
</feature>
<evidence type="ECO:0000313" key="3">
    <source>
        <dbReference type="EMBL" id="RVQ67739.1"/>
    </source>
</evidence>
<gene>
    <name evidence="3" type="ORF">EKN06_07360</name>
</gene>
<evidence type="ECO:0000313" key="4">
    <source>
        <dbReference type="Proteomes" id="UP000283003"/>
    </source>
</evidence>
<dbReference type="Pfam" id="PF07486">
    <property type="entry name" value="Hydrolase_2"/>
    <property type="match status" value="1"/>
</dbReference>
<name>A0A437GYL2_9SPHN</name>
<organism evidence="3 4">
    <name type="scientific">Croceicoccus ponticola</name>
    <dbReference type="NCBI Taxonomy" id="2217664"/>
    <lineage>
        <taxon>Bacteria</taxon>
        <taxon>Pseudomonadati</taxon>
        <taxon>Pseudomonadota</taxon>
        <taxon>Alphaproteobacteria</taxon>
        <taxon>Sphingomonadales</taxon>
        <taxon>Erythrobacteraceae</taxon>
        <taxon>Croceicoccus</taxon>
    </lineage>
</organism>
<evidence type="ECO:0000256" key="1">
    <source>
        <dbReference type="SAM" id="SignalP"/>
    </source>
</evidence>
<dbReference type="EMBL" id="RXOL01000002">
    <property type="protein sequence ID" value="RVQ67739.1"/>
    <property type="molecule type" value="Genomic_DNA"/>
</dbReference>
<accession>A0A437GYL2</accession>
<dbReference type="OrthoDB" id="9785345at2"/>
<keyword evidence="3" id="KW-0378">Hydrolase</keyword>
<comment type="caution">
    <text evidence="3">The sequence shown here is derived from an EMBL/GenBank/DDBJ whole genome shotgun (WGS) entry which is preliminary data.</text>
</comment>
<feature type="domain" description="Cell wall hydrolase SleB" evidence="2">
    <location>
        <begin position="124"/>
        <end position="228"/>
    </location>
</feature>
<dbReference type="GO" id="GO:0016787">
    <property type="term" value="F:hydrolase activity"/>
    <property type="evidence" value="ECO:0007669"/>
    <property type="project" value="UniProtKB-KW"/>
</dbReference>
<feature type="signal peptide" evidence="1">
    <location>
        <begin position="1"/>
        <end position="31"/>
    </location>
</feature>
<reference evidence="3 4" key="1">
    <citation type="submission" date="2018-12" db="EMBL/GenBank/DDBJ databases">
        <title>Croceicoccus ponticola sp. nov., a lipolytic bacterium isolated from seawater.</title>
        <authorList>
            <person name="Yoon J.-H."/>
        </authorList>
    </citation>
    <scope>NUCLEOTIDE SEQUENCE [LARGE SCALE GENOMIC DNA]</scope>
    <source>
        <strain evidence="3 4">GM-16</strain>
    </source>
</reference>
<dbReference type="AlphaFoldDB" id="A0A437GYL2"/>
<dbReference type="InterPro" id="IPR011105">
    <property type="entry name" value="Cell_wall_hydrolase_SleB"/>
</dbReference>
<evidence type="ECO:0000259" key="2">
    <source>
        <dbReference type="Pfam" id="PF07486"/>
    </source>
</evidence>